<dbReference type="InterPro" id="IPR038425">
    <property type="entry name" value="GAT_sf"/>
</dbReference>
<dbReference type="Pfam" id="PF03127">
    <property type="entry name" value="GAT"/>
    <property type="match status" value="1"/>
</dbReference>
<dbReference type="SMART" id="SM00288">
    <property type="entry name" value="VHS"/>
    <property type="match status" value="1"/>
</dbReference>
<evidence type="ECO:0000256" key="7">
    <source>
        <dbReference type="ARBA" id="ARBA00053552"/>
    </source>
</evidence>
<sequence length="631" mass="69323">MAARDRFSGAYADLGFTPLQRAIRNACDLSHYEPNLALNLEVADLVNSKKGNAPREAAFDIVRLINSRNQNVSLLALALLDICVKNCGYPFHLQISTKEFLNELVRRFPERPPMRATRVQHRILESIEEWRQTICQTSRYKDDLGHIRDMHRLLLYKGYVFPEIRREDAAVLNPSDNLRSAEEMEEEEREAQSAKLQELIRRGTPADLQEANRLMKVMAGYDNRHKTDYRAKAAEEVSKVQEKAKILEEMLQSQVPGDRIAEGDVFEELANALQSAHPKIQKMCEEESEDPEAVRKLLEINDSIHRTIQRYKLVKTGDFEGATKIPKGTLGTTTGVSKNANNELSLIDFDPEPSSNGDAQQPAAQGSSSIESDLLGLSIDEPIPSGGISLGQTSPPVPQIPQTSSAFQQNIDILGSLSSPQPPSKSSTPVPAFAQATATPPPPPAADPFASLVSASPRHQSPLPSGSSASPQPAASSSLLDLARAAPAPKPKAAEEDEWNFASSLPESNSLPSTNRVQVLNSSLKVEFLARRHPQQQRQIHLVASFSNATSQPLNDLHFQVAVEKAYTLHLRPQSGRDIGPLQANGVQQEMLIDGIDMGKGNSVKIRFRVSYRLGSETKEEQGMVPALGIA</sequence>
<feature type="compositionally biased region" description="Low complexity" evidence="9">
    <location>
        <begin position="416"/>
        <end position="438"/>
    </location>
</feature>
<dbReference type="GO" id="GO:0035091">
    <property type="term" value="F:phosphatidylinositol binding"/>
    <property type="evidence" value="ECO:0007669"/>
    <property type="project" value="InterPro"/>
</dbReference>
<dbReference type="GO" id="GO:0043328">
    <property type="term" value="P:protein transport to vacuole involved in ubiquitin-dependent protein catabolic process via the multivesicular body sorting pathway"/>
    <property type="evidence" value="ECO:0007669"/>
    <property type="project" value="TreeGrafter"/>
</dbReference>
<feature type="region of interest" description="Disordered" evidence="9">
    <location>
        <begin position="414"/>
        <end position="477"/>
    </location>
</feature>
<dbReference type="InterPro" id="IPR004152">
    <property type="entry name" value="GAT_dom"/>
</dbReference>
<feature type="compositionally biased region" description="Polar residues" evidence="9">
    <location>
        <begin position="390"/>
        <end position="402"/>
    </location>
</feature>
<dbReference type="AlphaFoldDB" id="A0A1L9TIY9"/>
<feature type="domain" description="GAT" evidence="12">
    <location>
        <begin position="189"/>
        <end position="316"/>
    </location>
</feature>
<dbReference type="GeneID" id="63768066"/>
<dbReference type="FunFam" id="1.25.40.90:FF:000008">
    <property type="entry name" value="VHS domain protein"/>
    <property type="match status" value="1"/>
</dbReference>
<dbReference type="Gene3D" id="2.60.40.1230">
    <property type="match status" value="1"/>
</dbReference>
<organism evidence="13 14">
    <name type="scientific">Aspergillus sydowii CBS 593.65</name>
    <dbReference type="NCBI Taxonomy" id="1036612"/>
    <lineage>
        <taxon>Eukaryota</taxon>
        <taxon>Fungi</taxon>
        <taxon>Dikarya</taxon>
        <taxon>Ascomycota</taxon>
        <taxon>Pezizomycotina</taxon>
        <taxon>Eurotiomycetes</taxon>
        <taxon>Eurotiomycetidae</taxon>
        <taxon>Eurotiales</taxon>
        <taxon>Aspergillaceae</taxon>
        <taxon>Aspergillus</taxon>
        <taxon>Aspergillus subgen. Nidulantes</taxon>
    </lineage>
</organism>
<comment type="subunit">
    <text evidence="2">Component of the ESCRT-0 complex composed of HSE1 and VPS27.</text>
</comment>
<dbReference type="CDD" id="cd16998">
    <property type="entry name" value="VHS_GGA_fungi"/>
    <property type="match status" value="1"/>
</dbReference>
<dbReference type="OrthoDB" id="2018246at2759"/>
<protein>
    <recommendedName>
        <fullName evidence="15">VHS domain-containing protein</fullName>
    </recommendedName>
</protein>
<dbReference type="STRING" id="1036612.A0A1L9TIY9"/>
<dbReference type="InterPro" id="IPR002014">
    <property type="entry name" value="VHS_dom"/>
</dbReference>
<dbReference type="PANTHER" id="PTHR47180:SF1">
    <property type="entry name" value="ADP-RIBOSYLATION FACTOR-BINDING PROTEIN GGA1-RELATED"/>
    <property type="match status" value="1"/>
</dbReference>
<dbReference type="VEuPathDB" id="FungiDB:ASPSYDRAFT_88306"/>
<dbReference type="SUPFAM" id="SSF49348">
    <property type="entry name" value="Clathrin adaptor appendage domain"/>
    <property type="match status" value="1"/>
</dbReference>
<keyword evidence="4" id="KW-0653">Protein transport</keyword>
<dbReference type="EMBL" id="KV878585">
    <property type="protein sequence ID" value="OJJ59379.1"/>
    <property type="molecule type" value="Genomic_DNA"/>
</dbReference>
<evidence type="ECO:0000313" key="14">
    <source>
        <dbReference type="Proteomes" id="UP000184356"/>
    </source>
</evidence>
<dbReference type="GO" id="GO:0005802">
    <property type="term" value="C:trans-Golgi network"/>
    <property type="evidence" value="ECO:0007669"/>
    <property type="project" value="UniProtKB-ARBA"/>
</dbReference>
<name>A0A1L9TIY9_9EURO</name>
<evidence type="ECO:0000256" key="9">
    <source>
        <dbReference type="SAM" id="MobiDB-lite"/>
    </source>
</evidence>
<dbReference type="InterPro" id="IPR008153">
    <property type="entry name" value="GAE_dom"/>
</dbReference>
<dbReference type="FunFam" id="1.20.58.160:FF:000003">
    <property type="entry name" value="VHS domain protein"/>
    <property type="match status" value="1"/>
</dbReference>
<dbReference type="GO" id="GO:0043130">
    <property type="term" value="F:ubiquitin binding"/>
    <property type="evidence" value="ECO:0007669"/>
    <property type="project" value="InterPro"/>
</dbReference>
<comment type="function">
    <text evidence="7">May play a role in the regulation of membrane traffic through the trans-Golgi network.</text>
</comment>
<gene>
    <name evidence="13" type="ORF">ASPSYDRAFT_88306</name>
</gene>
<evidence type="ECO:0000256" key="3">
    <source>
        <dbReference type="ARBA" id="ARBA00022448"/>
    </source>
</evidence>
<keyword evidence="14" id="KW-1185">Reference proteome</keyword>
<dbReference type="RefSeq" id="XP_040703185.1">
    <property type="nucleotide sequence ID" value="XM_040851993.1"/>
</dbReference>
<evidence type="ECO:0000256" key="5">
    <source>
        <dbReference type="ARBA" id="ARBA00023034"/>
    </source>
</evidence>
<accession>A0A1L9TIY9</accession>
<dbReference type="PANTHER" id="PTHR47180">
    <property type="entry name" value="ADP-RIBOSYLATION FACTOR-BINDING PROTEIN GGA1-RELATED"/>
    <property type="match status" value="1"/>
</dbReference>
<dbReference type="Proteomes" id="UP000184356">
    <property type="component" value="Unassembled WGS sequence"/>
</dbReference>
<feature type="domain" description="VHS" evidence="10">
    <location>
        <begin position="26"/>
        <end position="162"/>
    </location>
</feature>
<dbReference type="FunFam" id="1.20.5.170:FF:000024">
    <property type="entry name" value="VHS domain-containing protein"/>
    <property type="match status" value="1"/>
</dbReference>
<dbReference type="PROSITE" id="PS50909">
    <property type="entry name" value="GAT"/>
    <property type="match status" value="1"/>
</dbReference>
<dbReference type="Gene3D" id="1.20.5.170">
    <property type="match status" value="1"/>
</dbReference>
<dbReference type="GO" id="GO:0006896">
    <property type="term" value="P:Golgi to vacuole transport"/>
    <property type="evidence" value="ECO:0007669"/>
    <property type="project" value="TreeGrafter"/>
</dbReference>
<evidence type="ECO:0000259" key="11">
    <source>
        <dbReference type="PROSITE" id="PS50180"/>
    </source>
</evidence>
<evidence type="ECO:0000259" key="10">
    <source>
        <dbReference type="PROSITE" id="PS50179"/>
    </source>
</evidence>
<dbReference type="GO" id="GO:0006895">
    <property type="term" value="P:Golgi to endosome transport"/>
    <property type="evidence" value="ECO:0007669"/>
    <property type="project" value="UniProtKB-ARBA"/>
</dbReference>
<comment type="subcellular location">
    <subcellularLocation>
        <location evidence="1">Golgi apparatus</location>
        <location evidence="1">trans-Golgi network</location>
    </subcellularLocation>
</comment>
<dbReference type="Gene3D" id="1.25.40.90">
    <property type="match status" value="1"/>
</dbReference>
<dbReference type="InterPro" id="IPR052653">
    <property type="entry name" value="ARF-binding"/>
</dbReference>
<evidence type="ECO:0000256" key="4">
    <source>
        <dbReference type="ARBA" id="ARBA00022927"/>
    </source>
</evidence>
<keyword evidence="6" id="KW-0175">Coiled coil</keyword>
<evidence type="ECO:0000256" key="6">
    <source>
        <dbReference type="ARBA" id="ARBA00023054"/>
    </source>
</evidence>
<evidence type="ECO:0000259" key="12">
    <source>
        <dbReference type="PROSITE" id="PS50909"/>
    </source>
</evidence>
<dbReference type="InterPro" id="IPR008152">
    <property type="entry name" value="Clathrin_a/b/g-adaptin_app_Ig"/>
</dbReference>
<keyword evidence="3" id="KW-0813">Transport</keyword>
<keyword evidence="5" id="KW-0333">Golgi apparatus</keyword>
<feature type="region of interest" description="Disordered" evidence="9">
    <location>
        <begin position="346"/>
        <end position="402"/>
    </location>
</feature>
<dbReference type="SMART" id="SM00809">
    <property type="entry name" value="Alpha_adaptinC2"/>
    <property type="match status" value="1"/>
</dbReference>
<dbReference type="PROSITE" id="PS50180">
    <property type="entry name" value="GAE"/>
    <property type="match status" value="1"/>
</dbReference>
<dbReference type="SUPFAM" id="SSF89009">
    <property type="entry name" value="GAT-like domain"/>
    <property type="match status" value="1"/>
</dbReference>
<evidence type="ECO:0000256" key="8">
    <source>
        <dbReference type="ARBA" id="ARBA00065344"/>
    </source>
</evidence>
<dbReference type="CDD" id="cd14235">
    <property type="entry name" value="GAT_GGA_fungi"/>
    <property type="match status" value="1"/>
</dbReference>
<evidence type="ECO:0000313" key="13">
    <source>
        <dbReference type="EMBL" id="OJJ59379.1"/>
    </source>
</evidence>
<dbReference type="Pfam" id="PF02883">
    <property type="entry name" value="Alpha_adaptinC2"/>
    <property type="match status" value="1"/>
</dbReference>
<evidence type="ECO:0000256" key="2">
    <source>
        <dbReference type="ARBA" id="ARBA00011446"/>
    </source>
</evidence>
<evidence type="ECO:0008006" key="15">
    <source>
        <dbReference type="Google" id="ProtNLM"/>
    </source>
</evidence>
<feature type="domain" description="GAE" evidence="11">
    <location>
        <begin position="511"/>
        <end position="629"/>
    </location>
</feature>
<dbReference type="GO" id="GO:0005829">
    <property type="term" value="C:cytosol"/>
    <property type="evidence" value="ECO:0007669"/>
    <property type="project" value="GOC"/>
</dbReference>
<dbReference type="PROSITE" id="PS50179">
    <property type="entry name" value="VHS"/>
    <property type="match status" value="1"/>
</dbReference>
<feature type="compositionally biased region" description="Low complexity" evidence="9">
    <location>
        <begin position="461"/>
        <end position="477"/>
    </location>
</feature>
<comment type="subunit">
    <text evidence="8">Binds to ARF1 and ARF2.</text>
</comment>
<dbReference type="InterPro" id="IPR013041">
    <property type="entry name" value="Clathrin_app_Ig-like_sf"/>
</dbReference>
<dbReference type="Gene3D" id="1.20.58.160">
    <property type="match status" value="1"/>
</dbReference>
<dbReference type="InterPro" id="IPR008942">
    <property type="entry name" value="ENTH_VHS"/>
</dbReference>
<dbReference type="SUPFAM" id="SSF48464">
    <property type="entry name" value="ENTH/VHS domain"/>
    <property type="match status" value="1"/>
</dbReference>
<reference evidence="14" key="1">
    <citation type="journal article" date="2017" name="Genome Biol.">
        <title>Comparative genomics reveals high biological diversity and specific adaptations in the industrially and medically important fungal genus Aspergillus.</title>
        <authorList>
            <person name="de Vries R.P."/>
            <person name="Riley R."/>
            <person name="Wiebenga A."/>
            <person name="Aguilar-Osorio G."/>
            <person name="Amillis S."/>
            <person name="Uchima C.A."/>
            <person name="Anderluh G."/>
            <person name="Asadollahi M."/>
            <person name="Askin M."/>
            <person name="Barry K."/>
            <person name="Battaglia E."/>
            <person name="Bayram O."/>
            <person name="Benocci T."/>
            <person name="Braus-Stromeyer S.A."/>
            <person name="Caldana C."/>
            <person name="Canovas D."/>
            <person name="Cerqueira G.C."/>
            <person name="Chen F."/>
            <person name="Chen W."/>
            <person name="Choi C."/>
            <person name="Clum A."/>
            <person name="Dos Santos R.A."/>
            <person name="Damasio A.R."/>
            <person name="Diallinas G."/>
            <person name="Emri T."/>
            <person name="Fekete E."/>
            <person name="Flipphi M."/>
            <person name="Freyberg S."/>
            <person name="Gallo A."/>
            <person name="Gournas C."/>
            <person name="Habgood R."/>
            <person name="Hainaut M."/>
            <person name="Harispe M.L."/>
            <person name="Henrissat B."/>
            <person name="Hilden K.S."/>
            <person name="Hope R."/>
            <person name="Hossain A."/>
            <person name="Karabika E."/>
            <person name="Karaffa L."/>
            <person name="Karanyi Z."/>
            <person name="Krasevec N."/>
            <person name="Kuo A."/>
            <person name="Kusch H."/>
            <person name="LaButti K."/>
            <person name="Lagendijk E.L."/>
            <person name="Lapidus A."/>
            <person name="Levasseur A."/>
            <person name="Lindquist E."/>
            <person name="Lipzen A."/>
            <person name="Logrieco A.F."/>
            <person name="MacCabe A."/>
            <person name="Maekelae M.R."/>
            <person name="Malavazi I."/>
            <person name="Melin P."/>
            <person name="Meyer V."/>
            <person name="Mielnichuk N."/>
            <person name="Miskei M."/>
            <person name="Molnar A.P."/>
            <person name="Mule G."/>
            <person name="Ngan C.Y."/>
            <person name="Orejas M."/>
            <person name="Orosz E."/>
            <person name="Ouedraogo J.P."/>
            <person name="Overkamp K.M."/>
            <person name="Park H.-S."/>
            <person name="Perrone G."/>
            <person name="Piumi F."/>
            <person name="Punt P.J."/>
            <person name="Ram A.F."/>
            <person name="Ramon A."/>
            <person name="Rauscher S."/>
            <person name="Record E."/>
            <person name="Riano-Pachon D.M."/>
            <person name="Robert V."/>
            <person name="Roehrig J."/>
            <person name="Ruller R."/>
            <person name="Salamov A."/>
            <person name="Salih N.S."/>
            <person name="Samson R.A."/>
            <person name="Sandor E."/>
            <person name="Sanguinetti M."/>
            <person name="Schuetze T."/>
            <person name="Sepcic K."/>
            <person name="Shelest E."/>
            <person name="Sherlock G."/>
            <person name="Sophianopoulou V."/>
            <person name="Squina F.M."/>
            <person name="Sun H."/>
            <person name="Susca A."/>
            <person name="Todd R.B."/>
            <person name="Tsang A."/>
            <person name="Unkles S.E."/>
            <person name="van de Wiele N."/>
            <person name="van Rossen-Uffink D."/>
            <person name="Oliveira J.V."/>
            <person name="Vesth T.C."/>
            <person name="Visser J."/>
            <person name="Yu J.-H."/>
            <person name="Zhou M."/>
            <person name="Andersen M.R."/>
            <person name="Archer D.B."/>
            <person name="Baker S.E."/>
            <person name="Benoit I."/>
            <person name="Brakhage A.A."/>
            <person name="Braus G.H."/>
            <person name="Fischer R."/>
            <person name="Frisvad J.C."/>
            <person name="Goldman G.H."/>
            <person name="Houbraken J."/>
            <person name="Oakley B."/>
            <person name="Pocsi I."/>
            <person name="Scazzocchio C."/>
            <person name="Seiboth B."/>
            <person name="vanKuyk P.A."/>
            <person name="Wortman J."/>
            <person name="Dyer P.S."/>
            <person name="Grigoriev I.V."/>
        </authorList>
    </citation>
    <scope>NUCLEOTIDE SEQUENCE [LARGE SCALE GENOMIC DNA]</scope>
    <source>
        <strain evidence="14">CBS 593.65</strain>
    </source>
</reference>
<feature type="compositionally biased region" description="Polar residues" evidence="9">
    <location>
        <begin position="353"/>
        <end position="371"/>
    </location>
</feature>
<proteinExistence type="predicted"/>
<dbReference type="Pfam" id="PF00790">
    <property type="entry name" value="VHS"/>
    <property type="match status" value="1"/>
</dbReference>
<evidence type="ECO:0000256" key="1">
    <source>
        <dbReference type="ARBA" id="ARBA00004601"/>
    </source>
</evidence>